<dbReference type="Pfam" id="PF13534">
    <property type="entry name" value="Fer4_17"/>
    <property type="match status" value="1"/>
</dbReference>
<comment type="caution">
    <text evidence="1">The sequence shown here is derived from an EMBL/GenBank/DDBJ whole genome shotgun (WGS) entry which is preliminary data.</text>
</comment>
<dbReference type="InterPro" id="IPR009051">
    <property type="entry name" value="Helical_ferredxn"/>
</dbReference>
<evidence type="ECO:0000313" key="1">
    <source>
        <dbReference type="EMBL" id="MFC6170420.1"/>
    </source>
</evidence>
<proteinExistence type="predicted"/>
<keyword evidence="2" id="KW-1185">Reference proteome</keyword>
<organism evidence="1 2">
    <name type="scientific">Loigolactobacillus jiayinensis</name>
    <dbReference type="NCBI Taxonomy" id="2486016"/>
    <lineage>
        <taxon>Bacteria</taxon>
        <taxon>Bacillati</taxon>
        <taxon>Bacillota</taxon>
        <taxon>Bacilli</taxon>
        <taxon>Lactobacillales</taxon>
        <taxon>Lactobacillaceae</taxon>
        <taxon>Loigolactobacillus</taxon>
    </lineage>
</organism>
<evidence type="ECO:0000313" key="2">
    <source>
        <dbReference type="Proteomes" id="UP001596289"/>
    </source>
</evidence>
<sequence length="122" mass="13815">MIKYSAATLAKAQYISETCSACRRCQRDCVFLSQQGQTPDQLFGDFVTTGKMDPKIAYSCQLCQHCTLVCPHKLDLAAAFLAIRQDLITQNHGRLPLKQLNGVRFNQIFSNFKLFTYTRKGD</sequence>
<reference evidence="2" key="1">
    <citation type="journal article" date="2019" name="Int. J. Syst. Evol. Microbiol.">
        <title>The Global Catalogue of Microorganisms (GCM) 10K type strain sequencing project: providing services to taxonomists for standard genome sequencing and annotation.</title>
        <authorList>
            <consortium name="The Broad Institute Genomics Platform"/>
            <consortium name="The Broad Institute Genome Sequencing Center for Infectious Disease"/>
            <person name="Wu L."/>
            <person name="Ma J."/>
        </authorList>
    </citation>
    <scope>NUCLEOTIDE SEQUENCE [LARGE SCALE GENOMIC DNA]</scope>
    <source>
        <strain evidence="2">CCM 8904</strain>
    </source>
</reference>
<dbReference type="Proteomes" id="UP001596289">
    <property type="component" value="Unassembled WGS sequence"/>
</dbReference>
<accession>A0ABW1RGY0</accession>
<dbReference type="RefSeq" id="WP_125553376.1">
    <property type="nucleotide sequence ID" value="NZ_JBHSSL010000041.1"/>
</dbReference>
<dbReference type="EMBL" id="JBHSSL010000041">
    <property type="protein sequence ID" value="MFC6170420.1"/>
    <property type="molecule type" value="Genomic_DNA"/>
</dbReference>
<dbReference type="Gene3D" id="1.10.1060.10">
    <property type="entry name" value="Alpha-helical ferredoxin"/>
    <property type="match status" value="1"/>
</dbReference>
<protein>
    <submittedName>
        <fullName evidence="1">4Fe-4S dicluster domain-containing protein</fullName>
    </submittedName>
</protein>
<gene>
    <name evidence="1" type="ORF">ACFQGP_07510</name>
</gene>
<dbReference type="SUPFAM" id="SSF54862">
    <property type="entry name" value="4Fe-4S ferredoxins"/>
    <property type="match status" value="1"/>
</dbReference>
<name>A0ABW1RGY0_9LACO</name>